<dbReference type="STRING" id="454130.A0A0U5CKR0"/>
<keyword evidence="2" id="KW-1185">Reference proteome</keyword>
<reference evidence="2" key="1">
    <citation type="journal article" date="2016" name="Genome Announc.">
        <title>Draft genome sequences of fungus Aspergillus calidoustus.</title>
        <authorList>
            <person name="Horn F."/>
            <person name="Linde J."/>
            <person name="Mattern D.J."/>
            <person name="Walther G."/>
            <person name="Guthke R."/>
            <person name="Scherlach K."/>
            <person name="Martin K."/>
            <person name="Brakhage A.A."/>
            <person name="Petzke L."/>
            <person name="Valiante V."/>
        </authorList>
    </citation>
    <scope>NUCLEOTIDE SEQUENCE [LARGE SCALE GENOMIC DNA]</scope>
    <source>
        <strain evidence="2">SF006504</strain>
    </source>
</reference>
<proteinExistence type="predicted"/>
<accession>A0A0U5CKR0</accession>
<dbReference type="EMBL" id="CDMC01000035">
    <property type="protein sequence ID" value="CEL11914.1"/>
    <property type="molecule type" value="Genomic_DNA"/>
</dbReference>
<evidence type="ECO:0000313" key="1">
    <source>
        <dbReference type="EMBL" id="CEL11914.1"/>
    </source>
</evidence>
<organism evidence="1 2">
    <name type="scientific">Aspergillus calidoustus</name>
    <dbReference type="NCBI Taxonomy" id="454130"/>
    <lineage>
        <taxon>Eukaryota</taxon>
        <taxon>Fungi</taxon>
        <taxon>Dikarya</taxon>
        <taxon>Ascomycota</taxon>
        <taxon>Pezizomycotina</taxon>
        <taxon>Eurotiomycetes</taxon>
        <taxon>Eurotiomycetidae</taxon>
        <taxon>Eurotiales</taxon>
        <taxon>Aspergillaceae</taxon>
        <taxon>Aspergillus</taxon>
        <taxon>Aspergillus subgen. Nidulantes</taxon>
    </lineage>
</organism>
<dbReference type="OrthoDB" id="4503544at2759"/>
<dbReference type="Proteomes" id="UP000054771">
    <property type="component" value="Unassembled WGS sequence"/>
</dbReference>
<gene>
    <name evidence="1" type="ORF">ASPCAL15008</name>
</gene>
<sequence>MRPLRQFDYHTISDVVMQARYTAVDGGATLRNTAISAVKKKLAGVEGSTMYALIDVKNEFPNEWFIMTRTASAVLKNKGQPSPPDTKASAVRLSLPQLNTKFPFGEQART</sequence>
<protein>
    <submittedName>
        <fullName evidence="1">Uncharacterized protein</fullName>
    </submittedName>
</protein>
<evidence type="ECO:0000313" key="2">
    <source>
        <dbReference type="Proteomes" id="UP000054771"/>
    </source>
</evidence>
<dbReference type="AlphaFoldDB" id="A0A0U5CKR0"/>
<name>A0A0U5CKR0_ASPCI</name>